<name>X0SAB8_9ZZZZ</name>
<organism evidence="1">
    <name type="scientific">marine sediment metagenome</name>
    <dbReference type="NCBI Taxonomy" id="412755"/>
    <lineage>
        <taxon>unclassified sequences</taxon>
        <taxon>metagenomes</taxon>
        <taxon>ecological metagenomes</taxon>
    </lineage>
</organism>
<dbReference type="EMBL" id="BARS01004092">
    <property type="protein sequence ID" value="GAF72887.1"/>
    <property type="molecule type" value="Genomic_DNA"/>
</dbReference>
<sequence>ADKNRWGQPLLQMRAEIRILRSLALSGTDGPGNDETIAIPYRAIDWQRCRGVANGPHFPELSAGEVFVFPLKNTGAHGEKQWQLIDEENFGLLTPAVRERPVRGSERAAEFLVHELAAAFATGEYHTVFQAAQYCGFSRWKREVRHALSRDVASLVGDRKDKWLAIGTACYSAGPVQRPKVAELLEEPPEQPYLLAQAFGQLDREALDDLLIAESMKHCDLHAWGTAVTISLNYLRHPTAIREMTEALANDRPGALYVAGFVVRQPDHPVVAVAVKAASRALAGKQERLNSEDLRSACQLIRDYGDEEAFAQLLAEFRKAQKDNFERYVMLWQSCAYVKHERLLPICALLIEDVRPWPHADHRRVCDHAAAAVQYVTGEDLGYSWEATPAERGKAIDGIKVYLAGREKRRGR</sequence>
<dbReference type="AlphaFoldDB" id="X0SAB8"/>
<proteinExistence type="predicted"/>
<feature type="non-terminal residue" evidence="1">
    <location>
        <position position="1"/>
    </location>
</feature>
<protein>
    <submittedName>
        <fullName evidence="1">Uncharacterized protein</fullName>
    </submittedName>
</protein>
<evidence type="ECO:0000313" key="1">
    <source>
        <dbReference type="EMBL" id="GAF72887.1"/>
    </source>
</evidence>
<gene>
    <name evidence="1" type="ORF">S01H1_07976</name>
</gene>
<reference evidence="1" key="1">
    <citation type="journal article" date="2014" name="Front. Microbiol.">
        <title>High frequency of phylogenetically diverse reductive dehalogenase-homologous genes in deep subseafloor sedimentary metagenomes.</title>
        <authorList>
            <person name="Kawai M."/>
            <person name="Futagami T."/>
            <person name="Toyoda A."/>
            <person name="Takaki Y."/>
            <person name="Nishi S."/>
            <person name="Hori S."/>
            <person name="Arai W."/>
            <person name="Tsubouchi T."/>
            <person name="Morono Y."/>
            <person name="Uchiyama I."/>
            <person name="Ito T."/>
            <person name="Fujiyama A."/>
            <person name="Inagaki F."/>
            <person name="Takami H."/>
        </authorList>
    </citation>
    <scope>NUCLEOTIDE SEQUENCE</scope>
    <source>
        <strain evidence="1">Expedition CK06-06</strain>
    </source>
</reference>
<comment type="caution">
    <text evidence="1">The sequence shown here is derived from an EMBL/GenBank/DDBJ whole genome shotgun (WGS) entry which is preliminary data.</text>
</comment>
<accession>X0SAB8</accession>